<keyword evidence="2" id="KW-0479">Metal-binding</keyword>
<dbReference type="EMBL" id="JADCNL010000006">
    <property type="protein sequence ID" value="KAG0476413.1"/>
    <property type="molecule type" value="Genomic_DNA"/>
</dbReference>
<dbReference type="PROSITE" id="PS50157">
    <property type="entry name" value="ZINC_FINGER_C2H2_2"/>
    <property type="match status" value="6"/>
</dbReference>
<dbReference type="InterPro" id="IPR013087">
    <property type="entry name" value="Znf_C2H2_type"/>
</dbReference>
<dbReference type="SUPFAM" id="SSF57667">
    <property type="entry name" value="beta-beta-alpha zinc fingers"/>
    <property type="match status" value="4"/>
</dbReference>
<feature type="domain" description="C2H2-type" evidence="9">
    <location>
        <begin position="198"/>
        <end position="227"/>
    </location>
</feature>
<feature type="domain" description="C2H2-type" evidence="9">
    <location>
        <begin position="104"/>
        <end position="131"/>
    </location>
</feature>
<sequence>MLPSSLPLVFISHGALRYPSKGAASTTKTSTFDWLINMADVEETNQKTSISRGFRRYFCEYCGICRSTKSIMKSHILTHHKDEVHAADNDEGNLPKEATMNAQHTCEDCGASFRKPAYLMQHMLCHSFERAFTCPMEDCFLSYRRKDHLNRHLLKHQGKVFECPIENCNKKFAFQGNMTRHVKEFHDNDSPCKAEKQHICKEPGCGKTFKYASKLKKHEYSHGKPEYLEIICREPGCMKLFINQESLKAHIESCHKYVKCEVCGTQQLKKNIKQHQRTHENFVKTKLKCSFEGCEHTYSRKSNLKKHVEAVHGELRRFSCRTFGCQQKFHYKHVRDKHEKTHSYEQGDFLQADEQRLLRPQGGRKRRSIDIEALTRKRVVPLDRSSVLDDGANYLRWLTHDDDDQRGEGKDALSISNA</sequence>
<evidence type="ECO:0000313" key="11">
    <source>
        <dbReference type="Proteomes" id="UP000636800"/>
    </source>
</evidence>
<dbReference type="GO" id="GO:0003700">
    <property type="term" value="F:DNA-binding transcription factor activity"/>
    <property type="evidence" value="ECO:0007669"/>
    <property type="project" value="TreeGrafter"/>
</dbReference>
<comment type="subcellular location">
    <subcellularLocation>
        <location evidence="1">Nucleus</location>
    </subcellularLocation>
</comment>
<evidence type="ECO:0000256" key="1">
    <source>
        <dbReference type="ARBA" id="ARBA00004123"/>
    </source>
</evidence>
<dbReference type="AlphaFoldDB" id="A0A835QRC0"/>
<keyword evidence="11" id="KW-1185">Reference proteome</keyword>
<dbReference type="InterPro" id="IPR051061">
    <property type="entry name" value="Zinc_finger_trans_reg"/>
</dbReference>
<dbReference type="GO" id="GO:0080084">
    <property type="term" value="F:5S rDNA binding"/>
    <property type="evidence" value="ECO:0007669"/>
    <property type="project" value="TreeGrafter"/>
</dbReference>
<comment type="caution">
    <text evidence="10">The sequence shown here is derived from an EMBL/GenBank/DDBJ whole genome shotgun (WGS) entry which is preliminary data.</text>
</comment>
<keyword evidence="7" id="KW-0539">Nucleus</keyword>
<dbReference type="InterPro" id="IPR036236">
    <property type="entry name" value="Znf_C2H2_sf"/>
</dbReference>
<keyword evidence="3 8" id="KW-0863">Zinc-finger</keyword>
<evidence type="ECO:0000256" key="6">
    <source>
        <dbReference type="ARBA" id="ARBA00023163"/>
    </source>
</evidence>
<evidence type="ECO:0000313" key="10">
    <source>
        <dbReference type="EMBL" id="KAG0476413.1"/>
    </source>
</evidence>
<dbReference type="Proteomes" id="UP000636800">
    <property type="component" value="Chromosome 6"/>
</dbReference>
<dbReference type="GO" id="GO:0006357">
    <property type="term" value="P:regulation of transcription by RNA polymerase II"/>
    <property type="evidence" value="ECO:0007669"/>
    <property type="project" value="TreeGrafter"/>
</dbReference>
<evidence type="ECO:0000256" key="5">
    <source>
        <dbReference type="ARBA" id="ARBA00023015"/>
    </source>
</evidence>
<dbReference type="SMART" id="SM00355">
    <property type="entry name" value="ZnF_C2H2"/>
    <property type="match status" value="9"/>
</dbReference>
<dbReference type="PROSITE" id="PS00028">
    <property type="entry name" value="ZINC_FINGER_C2H2_1"/>
    <property type="match status" value="7"/>
</dbReference>
<feature type="domain" description="C2H2-type" evidence="9">
    <location>
        <begin position="318"/>
        <end position="347"/>
    </location>
</feature>
<feature type="domain" description="C2H2-type" evidence="9">
    <location>
        <begin position="287"/>
        <end position="317"/>
    </location>
</feature>
<feature type="domain" description="C2H2-type" evidence="9">
    <location>
        <begin position="132"/>
        <end position="161"/>
    </location>
</feature>
<keyword evidence="6" id="KW-0804">Transcription</keyword>
<keyword evidence="5" id="KW-0805">Transcription regulation</keyword>
<evidence type="ECO:0000256" key="8">
    <source>
        <dbReference type="PROSITE-ProRule" id="PRU00042"/>
    </source>
</evidence>
<dbReference type="Gene3D" id="3.30.160.60">
    <property type="entry name" value="Classic Zinc Finger"/>
    <property type="match status" value="5"/>
</dbReference>
<evidence type="ECO:0000256" key="2">
    <source>
        <dbReference type="ARBA" id="ARBA00022723"/>
    </source>
</evidence>
<dbReference type="GO" id="GO:0008270">
    <property type="term" value="F:zinc ion binding"/>
    <property type="evidence" value="ECO:0007669"/>
    <property type="project" value="UniProtKB-KW"/>
</dbReference>
<protein>
    <recommendedName>
        <fullName evidence="9">C2H2-type domain-containing protein</fullName>
    </recommendedName>
</protein>
<evidence type="ECO:0000259" key="9">
    <source>
        <dbReference type="PROSITE" id="PS50157"/>
    </source>
</evidence>
<feature type="domain" description="C2H2-type" evidence="9">
    <location>
        <begin position="161"/>
        <end position="191"/>
    </location>
</feature>
<evidence type="ECO:0000256" key="7">
    <source>
        <dbReference type="ARBA" id="ARBA00023242"/>
    </source>
</evidence>
<dbReference type="GO" id="GO:0005730">
    <property type="term" value="C:nucleolus"/>
    <property type="evidence" value="ECO:0007669"/>
    <property type="project" value="TreeGrafter"/>
</dbReference>
<proteinExistence type="predicted"/>
<keyword evidence="4" id="KW-0862">Zinc</keyword>
<organism evidence="10 11">
    <name type="scientific">Vanilla planifolia</name>
    <name type="common">Vanilla</name>
    <dbReference type="NCBI Taxonomy" id="51239"/>
    <lineage>
        <taxon>Eukaryota</taxon>
        <taxon>Viridiplantae</taxon>
        <taxon>Streptophyta</taxon>
        <taxon>Embryophyta</taxon>
        <taxon>Tracheophyta</taxon>
        <taxon>Spermatophyta</taxon>
        <taxon>Magnoliopsida</taxon>
        <taxon>Liliopsida</taxon>
        <taxon>Asparagales</taxon>
        <taxon>Orchidaceae</taxon>
        <taxon>Vanilloideae</taxon>
        <taxon>Vanilleae</taxon>
        <taxon>Vanilla</taxon>
    </lineage>
</organism>
<reference evidence="10 11" key="1">
    <citation type="journal article" date="2020" name="Nat. Food">
        <title>A phased Vanilla planifolia genome enables genetic improvement of flavour and production.</title>
        <authorList>
            <person name="Hasing T."/>
            <person name="Tang H."/>
            <person name="Brym M."/>
            <person name="Khazi F."/>
            <person name="Huang T."/>
            <person name="Chambers A.H."/>
        </authorList>
    </citation>
    <scope>NUCLEOTIDE SEQUENCE [LARGE SCALE GENOMIC DNA]</scope>
    <source>
        <tissue evidence="10">Leaf</tissue>
    </source>
</reference>
<dbReference type="PANTHER" id="PTHR46179">
    <property type="entry name" value="ZINC FINGER PROTEIN"/>
    <property type="match status" value="1"/>
</dbReference>
<evidence type="ECO:0000256" key="4">
    <source>
        <dbReference type="ARBA" id="ARBA00022833"/>
    </source>
</evidence>
<accession>A0A835QRC0</accession>
<name>A0A835QRC0_VANPL</name>
<evidence type="ECO:0000256" key="3">
    <source>
        <dbReference type="ARBA" id="ARBA00022771"/>
    </source>
</evidence>
<dbReference type="Pfam" id="PF00096">
    <property type="entry name" value="zf-C2H2"/>
    <property type="match status" value="4"/>
</dbReference>
<gene>
    <name evidence="10" type="ORF">HPP92_013254</name>
</gene>
<dbReference type="OrthoDB" id="2019149at2759"/>
<dbReference type="PANTHER" id="PTHR46179:SF13">
    <property type="entry name" value="C2H2-TYPE DOMAIN-CONTAINING PROTEIN"/>
    <property type="match status" value="1"/>
</dbReference>